<dbReference type="EMBL" id="ML769545">
    <property type="protein sequence ID" value="KAE9394692.1"/>
    <property type="molecule type" value="Genomic_DNA"/>
</dbReference>
<evidence type="ECO:0000313" key="3">
    <source>
        <dbReference type="Proteomes" id="UP000799118"/>
    </source>
</evidence>
<evidence type="ECO:0000313" key="2">
    <source>
        <dbReference type="EMBL" id="KAE9394692.1"/>
    </source>
</evidence>
<keyword evidence="3" id="KW-1185">Reference proteome</keyword>
<accession>A0A6A4H909</accession>
<proteinExistence type="predicted"/>
<organism evidence="2 3">
    <name type="scientific">Gymnopus androsaceus JB14</name>
    <dbReference type="NCBI Taxonomy" id="1447944"/>
    <lineage>
        <taxon>Eukaryota</taxon>
        <taxon>Fungi</taxon>
        <taxon>Dikarya</taxon>
        <taxon>Basidiomycota</taxon>
        <taxon>Agaricomycotina</taxon>
        <taxon>Agaricomycetes</taxon>
        <taxon>Agaricomycetidae</taxon>
        <taxon>Agaricales</taxon>
        <taxon>Marasmiineae</taxon>
        <taxon>Omphalotaceae</taxon>
        <taxon>Gymnopus</taxon>
    </lineage>
</organism>
<name>A0A6A4H909_9AGAR</name>
<dbReference type="AlphaFoldDB" id="A0A6A4H909"/>
<dbReference type="Proteomes" id="UP000799118">
    <property type="component" value="Unassembled WGS sequence"/>
</dbReference>
<feature type="chain" id="PRO_5025333734" description="F-box domain-containing protein" evidence="1">
    <location>
        <begin position="20"/>
        <end position="542"/>
    </location>
</feature>
<protein>
    <recommendedName>
        <fullName evidence="4">F-box domain-containing protein</fullName>
    </recommendedName>
</protein>
<feature type="signal peptide" evidence="1">
    <location>
        <begin position="1"/>
        <end position="19"/>
    </location>
</feature>
<sequence>MSSVTQSLVLLLLYTPALVVPYCKNSISRDIQNDNSDLVPVMKSLRASSFNLLPNELYNLIAEEIQGDIRTLIALTQVSKRCHTFFNSILYKDVGNSSLATLSLSEKNRLPLTGPHPASCVKKLSNIALHASEDAVESFAFRSSNLSLPEVFGSTTPAALKSIKELFLQFSFPVKNTRSNLSLASSLCGASLIKLDLDFRDLGAPPDYLTLARLLRPIPTSSPGLKRLSLRLPEDDSSRFQAFADILNDRLFSFPLLDEFHYEVEATIHKPYFSDPLNNFLRRHLQIEMLHIDYRVPDYHNIEHEPIACTGMLPKLEHFEGSIEDGISLCKAGSRSMKFLAARISLSSRVPRHELATQIRDALAKTPSIRELYLREPYRFFASQHPGHTLENIGTIISSCPNLTHLECVLNKYASKPNPESLETIYKKIMESLAHLVYLKLHVQYHDEHENYYTPAEAGRWRGRVGEYHKQAIADALLQCTNLGRVFNALTVQVYEYERYSGPLLLAHMYARVFSIFQQFSLLCKHSMQPLLDTSDIRPMIF</sequence>
<gene>
    <name evidence="2" type="ORF">BT96DRAFT_978402</name>
</gene>
<dbReference type="OrthoDB" id="3129790at2759"/>
<evidence type="ECO:0008006" key="4">
    <source>
        <dbReference type="Google" id="ProtNLM"/>
    </source>
</evidence>
<keyword evidence="1" id="KW-0732">Signal</keyword>
<reference evidence="2" key="1">
    <citation type="journal article" date="2019" name="Environ. Microbiol.">
        <title>Fungal ecological strategies reflected in gene transcription - a case study of two litter decomposers.</title>
        <authorList>
            <person name="Barbi F."/>
            <person name="Kohler A."/>
            <person name="Barry K."/>
            <person name="Baskaran P."/>
            <person name="Daum C."/>
            <person name="Fauchery L."/>
            <person name="Ihrmark K."/>
            <person name="Kuo A."/>
            <person name="LaButti K."/>
            <person name="Lipzen A."/>
            <person name="Morin E."/>
            <person name="Grigoriev I.V."/>
            <person name="Henrissat B."/>
            <person name="Lindahl B."/>
            <person name="Martin F."/>
        </authorList>
    </citation>
    <scope>NUCLEOTIDE SEQUENCE</scope>
    <source>
        <strain evidence="2">JB14</strain>
    </source>
</reference>
<evidence type="ECO:0000256" key="1">
    <source>
        <dbReference type="SAM" id="SignalP"/>
    </source>
</evidence>